<accession>A0ACB7SQ23</accession>
<evidence type="ECO:0000313" key="1">
    <source>
        <dbReference type="EMBL" id="KAH6936958.1"/>
    </source>
</evidence>
<gene>
    <name evidence="1" type="ORF">HPB50_024440</name>
</gene>
<dbReference type="EMBL" id="CM023483">
    <property type="protein sequence ID" value="KAH6936958.1"/>
    <property type="molecule type" value="Genomic_DNA"/>
</dbReference>
<reference evidence="1" key="1">
    <citation type="submission" date="2020-05" db="EMBL/GenBank/DDBJ databases">
        <title>Large-scale comparative analyses of tick genomes elucidate their genetic diversity and vector capacities.</title>
        <authorList>
            <person name="Jia N."/>
            <person name="Wang J."/>
            <person name="Shi W."/>
            <person name="Du L."/>
            <person name="Sun Y."/>
            <person name="Zhan W."/>
            <person name="Jiang J."/>
            <person name="Wang Q."/>
            <person name="Zhang B."/>
            <person name="Ji P."/>
            <person name="Sakyi L.B."/>
            <person name="Cui X."/>
            <person name="Yuan T."/>
            <person name="Jiang B."/>
            <person name="Yang W."/>
            <person name="Lam T.T.-Y."/>
            <person name="Chang Q."/>
            <person name="Ding S."/>
            <person name="Wang X."/>
            <person name="Zhu J."/>
            <person name="Ruan X."/>
            <person name="Zhao L."/>
            <person name="Wei J."/>
            <person name="Que T."/>
            <person name="Du C."/>
            <person name="Cheng J."/>
            <person name="Dai P."/>
            <person name="Han X."/>
            <person name="Huang E."/>
            <person name="Gao Y."/>
            <person name="Liu J."/>
            <person name="Shao H."/>
            <person name="Ye R."/>
            <person name="Li L."/>
            <person name="Wei W."/>
            <person name="Wang X."/>
            <person name="Wang C."/>
            <person name="Yang T."/>
            <person name="Huo Q."/>
            <person name="Li W."/>
            <person name="Guo W."/>
            <person name="Chen H."/>
            <person name="Zhou L."/>
            <person name="Ni X."/>
            <person name="Tian J."/>
            <person name="Zhou Y."/>
            <person name="Sheng Y."/>
            <person name="Liu T."/>
            <person name="Pan Y."/>
            <person name="Xia L."/>
            <person name="Li J."/>
            <person name="Zhao F."/>
            <person name="Cao W."/>
        </authorList>
    </citation>
    <scope>NUCLEOTIDE SEQUENCE</scope>
    <source>
        <strain evidence="1">Hyas-2018</strain>
    </source>
</reference>
<comment type="caution">
    <text evidence="1">The sequence shown here is derived from an EMBL/GenBank/DDBJ whole genome shotgun (WGS) entry which is preliminary data.</text>
</comment>
<name>A0ACB7SQ23_HYAAI</name>
<evidence type="ECO:0000313" key="2">
    <source>
        <dbReference type="Proteomes" id="UP000821845"/>
    </source>
</evidence>
<sequence length="179" mass="20185">MGTRSRIVGSRRLAQSLVDLLRRPKPASLTPSSSPEQLWSKPNQDFAPSLQRGAASSEDEAASSAALWELYRAPLQQGRRMGSFTSAPKIANEDQADCDLEMEPQHPITREELLARCRKELQSLPPQLKRNFTGRYQEQPGPETVRVLQWNLLSQGQWRTRAYAARLSLSKRWTAVGTK</sequence>
<keyword evidence="2" id="KW-1185">Reference proteome</keyword>
<proteinExistence type="predicted"/>
<dbReference type="Proteomes" id="UP000821845">
    <property type="component" value="Chromosome 3"/>
</dbReference>
<organism evidence="1 2">
    <name type="scientific">Hyalomma asiaticum</name>
    <name type="common">Tick</name>
    <dbReference type="NCBI Taxonomy" id="266040"/>
    <lineage>
        <taxon>Eukaryota</taxon>
        <taxon>Metazoa</taxon>
        <taxon>Ecdysozoa</taxon>
        <taxon>Arthropoda</taxon>
        <taxon>Chelicerata</taxon>
        <taxon>Arachnida</taxon>
        <taxon>Acari</taxon>
        <taxon>Parasitiformes</taxon>
        <taxon>Ixodida</taxon>
        <taxon>Ixodoidea</taxon>
        <taxon>Ixodidae</taxon>
        <taxon>Hyalomminae</taxon>
        <taxon>Hyalomma</taxon>
    </lineage>
</organism>
<protein>
    <submittedName>
        <fullName evidence="1">Uncharacterized protein</fullName>
    </submittedName>
</protein>